<dbReference type="GO" id="GO:0003700">
    <property type="term" value="F:DNA-binding transcription factor activity"/>
    <property type="evidence" value="ECO:0007669"/>
    <property type="project" value="TreeGrafter"/>
</dbReference>
<dbReference type="Proteomes" id="UP000427906">
    <property type="component" value="Chromosome"/>
</dbReference>
<reference evidence="4 5" key="1">
    <citation type="submission" date="2019-11" db="EMBL/GenBank/DDBJ databases">
        <title>Comparative genomics of hydrocarbon-degrading Desulfosarcina strains.</title>
        <authorList>
            <person name="Watanabe M."/>
            <person name="Kojima H."/>
            <person name="Fukui M."/>
        </authorList>
    </citation>
    <scope>NUCLEOTIDE SEQUENCE [LARGE SCALE GENOMIC DNA]</scope>
    <source>
        <strain evidence="4 5">PL12</strain>
    </source>
</reference>
<evidence type="ECO:0000256" key="2">
    <source>
        <dbReference type="PROSITE-ProRule" id="PRU00335"/>
    </source>
</evidence>
<dbReference type="InterPro" id="IPR001647">
    <property type="entry name" value="HTH_TetR"/>
</dbReference>
<dbReference type="EMBL" id="AP021874">
    <property type="protein sequence ID" value="BBO68990.1"/>
    <property type="molecule type" value="Genomic_DNA"/>
</dbReference>
<protein>
    <recommendedName>
        <fullName evidence="3">HTH tetR-type domain-containing protein</fullName>
    </recommendedName>
</protein>
<dbReference type="KEGG" id="dalk:DSCA_29200"/>
<evidence type="ECO:0000313" key="4">
    <source>
        <dbReference type="EMBL" id="BBO68990.1"/>
    </source>
</evidence>
<evidence type="ECO:0000256" key="1">
    <source>
        <dbReference type="ARBA" id="ARBA00023125"/>
    </source>
</evidence>
<dbReference type="PRINTS" id="PR00455">
    <property type="entry name" value="HTHTETR"/>
</dbReference>
<feature type="domain" description="HTH tetR-type" evidence="3">
    <location>
        <begin position="8"/>
        <end position="68"/>
    </location>
</feature>
<accession>A0A5K7YLB9</accession>
<dbReference type="GO" id="GO:0000976">
    <property type="term" value="F:transcription cis-regulatory region binding"/>
    <property type="evidence" value="ECO:0007669"/>
    <property type="project" value="TreeGrafter"/>
</dbReference>
<dbReference type="PROSITE" id="PS50977">
    <property type="entry name" value="HTH_TETR_2"/>
    <property type="match status" value="1"/>
</dbReference>
<dbReference type="PANTHER" id="PTHR30055">
    <property type="entry name" value="HTH-TYPE TRANSCRIPTIONAL REGULATOR RUTR"/>
    <property type="match status" value="1"/>
</dbReference>
<proteinExistence type="predicted"/>
<dbReference type="RefSeq" id="WP_167527777.1">
    <property type="nucleotide sequence ID" value="NZ_AP021874.1"/>
</dbReference>
<keyword evidence="1 2" id="KW-0238">DNA-binding</keyword>
<dbReference type="AlphaFoldDB" id="A0A5K7YLB9"/>
<name>A0A5K7YLB9_9BACT</name>
<keyword evidence="5" id="KW-1185">Reference proteome</keyword>
<feature type="DNA-binding region" description="H-T-H motif" evidence="2">
    <location>
        <begin position="31"/>
        <end position="50"/>
    </location>
</feature>
<evidence type="ECO:0000259" key="3">
    <source>
        <dbReference type="PROSITE" id="PS50977"/>
    </source>
</evidence>
<dbReference type="SUPFAM" id="SSF46689">
    <property type="entry name" value="Homeodomain-like"/>
    <property type="match status" value="1"/>
</dbReference>
<dbReference type="InterPro" id="IPR050109">
    <property type="entry name" value="HTH-type_TetR-like_transc_reg"/>
</dbReference>
<sequence>MGRKSNADQRRAEIVGALFDCLAGQGHEKVSIKAIAARAGLPHGVIHYYFKSKEDIIADLARVLVDRYSRQFDRLLAKARPGRQDRITAPFAVMIHRLANTPGQRKAGLVFHK</sequence>
<gene>
    <name evidence="4" type="ORF">DSCA_29200</name>
</gene>
<dbReference type="PANTHER" id="PTHR30055:SF231">
    <property type="entry name" value="TRANSCRIPTIONAL REGULATORY PROTEIN (PROBABLY DEOR-FAMILY)-RELATED"/>
    <property type="match status" value="1"/>
</dbReference>
<dbReference type="Pfam" id="PF00440">
    <property type="entry name" value="TetR_N"/>
    <property type="match status" value="1"/>
</dbReference>
<dbReference type="InterPro" id="IPR009057">
    <property type="entry name" value="Homeodomain-like_sf"/>
</dbReference>
<dbReference type="Gene3D" id="1.10.357.10">
    <property type="entry name" value="Tetracycline Repressor, domain 2"/>
    <property type="match status" value="1"/>
</dbReference>
<organism evidence="4 5">
    <name type="scientific">Desulfosarcina alkanivorans</name>
    <dbReference type="NCBI Taxonomy" id="571177"/>
    <lineage>
        <taxon>Bacteria</taxon>
        <taxon>Pseudomonadati</taxon>
        <taxon>Thermodesulfobacteriota</taxon>
        <taxon>Desulfobacteria</taxon>
        <taxon>Desulfobacterales</taxon>
        <taxon>Desulfosarcinaceae</taxon>
        <taxon>Desulfosarcina</taxon>
    </lineage>
</organism>
<evidence type="ECO:0000313" key="5">
    <source>
        <dbReference type="Proteomes" id="UP000427906"/>
    </source>
</evidence>